<feature type="transmembrane region" description="Helical" evidence="1">
    <location>
        <begin position="49"/>
        <end position="77"/>
    </location>
</feature>
<dbReference type="HOGENOM" id="CLU_2524033_0_0_11"/>
<dbReference type="Proteomes" id="UP000001574">
    <property type="component" value="Chromosome"/>
</dbReference>
<dbReference type="KEGG" id="mav:MAV_2764"/>
<evidence type="ECO:0008006" key="4">
    <source>
        <dbReference type="Google" id="ProtNLM"/>
    </source>
</evidence>
<keyword evidence="1" id="KW-1133">Transmembrane helix</keyword>
<name>A0A0H2ZRY0_MYCA1</name>
<dbReference type="GeneID" id="75270150"/>
<evidence type="ECO:0000313" key="3">
    <source>
        <dbReference type="Proteomes" id="UP000001574"/>
    </source>
</evidence>
<dbReference type="AlphaFoldDB" id="A0A0H2ZRY0"/>
<dbReference type="RefSeq" id="WP_009976871.1">
    <property type="nucleotide sequence ID" value="NC_008595.1"/>
</dbReference>
<protein>
    <recommendedName>
        <fullName evidence="4">Transmembrane protein</fullName>
    </recommendedName>
</protein>
<gene>
    <name evidence="2" type="ordered locus">MAV_2764</name>
</gene>
<keyword evidence="1" id="KW-0472">Membrane</keyword>
<organism evidence="2 3">
    <name type="scientific">Mycobacterium avium (strain 104)</name>
    <dbReference type="NCBI Taxonomy" id="243243"/>
    <lineage>
        <taxon>Bacteria</taxon>
        <taxon>Bacillati</taxon>
        <taxon>Actinomycetota</taxon>
        <taxon>Actinomycetes</taxon>
        <taxon>Mycobacteriales</taxon>
        <taxon>Mycobacteriaceae</taxon>
        <taxon>Mycobacterium</taxon>
        <taxon>Mycobacterium avium complex (MAC)</taxon>
    </lineage>
</organism>
<proteinExistence type="predicted"/>
<keyword evidence="1" id="KW-0812">Transmembrane</keyword>
<accession>A0A0H2ZRY0</accession>
<sequence>MKIVPASIEEQINRVDRQRSLYIGLGAGAVAAWSVFRLFWLLYLGMTFGWLFGAMVFQVVLWGVIGVVAGIAAIGFLSRYTKGS</sequence>
<evidence type="ECO:0000313" key="2">
    <source>
        <dbReference type="EMBL" id="ABK64557.1"/>
    </source>
</evidence>
<dbReference type="EMBL" id="CP000479">
    <property type="protein sequence ID" value="ABK64557.1"/>
    <property type="molecule type" value="Genomic_DNA"/>
</dbReference>
<feature type="transmembrane region" description="Helical" evidence="1">
    <location>
        <begin position="21"/>
        <end position="43"/>
    </location>
</feature>
<evidence type="ECO:0000256" key="1">
    <source>
        <dbReference type="SAM" id="Phobius"/>
    </source>
</evidence>
<reference evidence="2 3" key="1">
    <citation type="submission" date="2006-10" db="EMBL/GenBank/DDBJ databases">
        <authorList>
            <person name="Fleischmann R.D."/>
            <person name="Dodson R.J."/>
            <person name="Haft D.H."/>
            <person name="Merkel J.S."/>
            <person name="Nelson W.C."/>
            <person name="Fraser C.M."/>
        </authorList>
    </citation>
    <scope>NUCLEOTIDE SEQUENCE [LARGE SCALE GENOMIC DNA]</scope>
    <source>
        <strain evidence="2 3">104</strain>
    </source>
</reference>